<sequence length="1679" mass="192343">MDGEFDLNFDFDLLAELAPIDEFLVNEIDDITLSQVCETLECENAAFEGLLDLSLTPDSAGCGAMDVDGIKTGAMDGFGSECMLPMAARPGLKDRRLRTVPQSEDRQMVMQRYKIWVRILNLGRDQKSHIVYRVVVLTAGCGQKEDSDYEGICKPPILRQLRNILDQYPDGSQIIRELVQNAEDAGARRFEIFYKEGDDKPASQLSYRSYFRTPALCVHNDGVFTAEDWKGIKSIYTSVKEKDALKVGRFGLGFKSIFHITDSPIIISGDQLLIINPMELPHRVCHKIPFRKLKTPKYKEAWSLMRSTLGLEGEGLFGLNETAIDNQLYPKTLFWFPLRQKDSELSNKIYTSEKMTELFKSFEEEAETILLFLKSVNLVSIFDSQFQKKFEVNLKGIEKDEDITEKREYIKSQVKGNELPAQSLWSEYKAVLTTWKPTFKQETRIQKWLVVNHFRGENDMVDSSMLELAQDEQLGYAPYVGVAFPLTHKIGMVFNGHVFCFLPLPFEPDGRSLTNLPVHVNGFFALTSNRRHMLWASHDQHESDDNRLKWNHLLISEVLSAAYIRLVKLLLEDSSILPEIIYSSLPNAETIDPKWSILLQPFYTEVLQMEIFHTESGDNQNGRMLSFEDSLFFNFDCAKETVSLEVKETLWNVLSVYTDNLVRLPYHLQFMINSKDFSRTKPRTINAKLVCSFLLKDPRYQSLQKAQKIHILHYLLDNTSVDQFENIQLLPTNDSRTCVSIKNDMETVYICLNGEEKMFPLLDKQLISLIPENKIVIDQLKKTVLSCGTTGKYAIKEFASPDFVPLLESSLEKQKISDGIPQSKQPEISKWISEIWQYLSKNEELIEKVQHLHILAETEGEKNVSVVQLHVLDGLYVLKRQGSSSISGAVCEVLQSFGVTLLNALPGFMPNASVERYVCSPTTSGVCDVLVKLLRQTTNINERYLIQKFEELSASKRKKFAVFMSQVNDMDATVNNFLKKLKIFPVVQKQNHNTLCSVSEVDKITPPKYAEYPISHPATMIDGNFKGIQLAIMLGCSRWTDEELTLDILTRIKDKKICENGKIDAFMDFFLSRIQFATPKQIEVSTLIPFIESEDGERRTPQELFEITENLENLFYEEKDRLPRNRQFVIKHINGLKTLRLKSSVDISIDDLEKTLDFIIGNDSSLSNETKLKIKTFENLANQLVNPTDSALQNENNILEKMRSSSWMPSKTKKPIHYPQKMLWSCLEDKLQSPDKMYHSEYEMLVGSVALVAKKGILNVLEELNDKNRLSGDEIDRILFPVKTRNNLFELLPAKECTYVDYKRENDEIEDDEEDLKFVHTKIRSSLAENLGVPSLTRRIVEIKGVEDIPWGQKEELTDRLKSLIEEYADGISVLKEMLQNADDAGATCLKILYDERTNEDAKKGLIDKGMAECQGPAIWVYNNAKFEEKDFQNIIKLGAGTKMADLTKIGKFGLGFCSVYNITDVPSILSGDSHRQKWKGDVFYGERNPTHAQPRREDDDDWLDGYANRRRHRRRRNYSGWAFYGGGRRTSSAEYQPNPQPQVGKLWLKQAKYNMRAARMEMDQSVSSDWDSGRNWICYKCHLTIETSLKSLLYRQDAQKAYENRNNHDLVSLSHCLSIQEMTEACRRFRSEVCDNRDLMTYPSVGHIPGEAFTSEQAEGACCIATEIIDLCDEQWGS</sequence>
<gene>
    <name evidence="2" type="ORF">CGI_10019895</name>
</gene>
<name>K1QHT5_MAGGI</name>
<feature type="domain" description="Sacsin/Nov" evidence="1">
    <location>
        <begin position="1354"/>
        <end position="1473"/>
    </location>
</feature>
<dbReference type="Pfam" id="PF25794">
    <property type="entry name" value="SACS"/>
    <property type="match status" value="2"/>
</dbReference>
<proteinExistence type="predicted"/>
<dbReference type="InParanoid" id="K1QHT5"/>
<reference evidence="2" key="1">
    <citation type="journal article" date="2012" name="Nature">
        <title>The oyster genome reveals stress adaptation and complexity of shell formation.</title>
        <authorList>
            <person name="Zhang G."/>
            <person name="Fang X."/>
            <person name="Guo X."/>
            <person name="Li L."/>
            <person name="Luo R."/>
            <person name="Xu F."/>
            <person name="Yang P."/>
            <person name="Zhang L."/>
            <person name="Wang X."/>
            <person name="Qi H."/>
            <person name="Xiong Z."/>
            <person name="Que H."/>
            <person name="Xie Y."/>
            <person name="Holland P.W."/>
            <person name="Paps J."/>
            <person name="Zhu Y."/>
            <person name="Wu F."/>
            <person name="Chen Y."/>
            <person name="Wang J."/>
            <person name="Peng C."/>
            <person name="Meng J."/>
            <person name="Yang L."/>
            <person name="Liu J."/>
            <person name="Wen B."/>
            <person name="Zhang N."/>
            <person name="Huang Z."/>
            <person name="Zhu Q."/>
            <person name="Feng Y."/>
            <person name="Mount A."/>
            <person name="Hedgecock D."/>
            <person name="Xu Z."/>
            <person name="Liu Y."/>
            <person name="Domazet-Loso T."/>
            <person name="Du Y."/>
            <person name="Sun X."/>
            <person name="Zhang S."/>
            <person name="Liu B."/>
            <person name="Cheng P."/>
            <person name="Jiang X."/>
            <person name="Li J."/>
            <person name="Fan D."/>
            <person name="Wang W."/>
            <person name="Fu W."/>
            <person name="Wang T."/>
            <person name="Wang B."/>
            <person name="Zhang J."/>
            <person name="Peng Z."/>
            <person name="Li Y."/>
            <person name="Li N."/>
            <person name="Wang J."/>
            <person name="Chen M."/>
            <person name="He Y."/>
            <person name="Tan F."/>
            <person name="Song X."/>
            <person name="Zheng Q."/>
            <person name="Huang R."/>
            <person name="Yang H."/>
            <person name="Du X."/>
            <person name="Chen L."/>
            <person name="Yang M."/>
            <person name="Gaffney P.M."/>
            <person name="Wang S."/>
            <person name="Luo L."/>
            <person name="She Z."/>
            <person name="Ming Y."/>
            <person name="Huang W."/>
            <person name="Zhang S."/>
            <person name="Huang B."/>
            <person name="Zhang Y."/>
            <person name="Qu T."/>
            <person name="Ni P."/>
            <person name="Miao G."/>
            <person name="Wang J."/>
            <person name="Wang Q."/>
            <person name="Steinberg C.E."/>
            <person name="Wang H."/>
            <person name="Li N."/>
            <person name="Qian L."/>
            <person name="Zhang G."/>
            <person name="Li Y."/>
            <person name="Yang H."/>
            <person name="Liu X."/>
            <person name="Wang J."/>
            <person name="Yin Y."/>
            <person name="Wang J."/>
        </authorList>
    </citation>
    <scope>NUCLEOTIDE SEQUENCE [LARGE SCALE GENOMIC DNA]</scope>
    <source>
        <strain evidence="2">05x7-T-G4-1.051#20</strain>
    </source>
</reference>
<feature type="domain" description="Sacsin/Nov" evidence="1">
    <location>
        <begin position="155"/>
        <end position="382"/>
    </location>
</feature>
<dbReference type="PANTHER" id="PTHR46919:SF2">
    <property type="entry name" value="SACSIN"/>
    <property type="match status" value="1"/>
</dbReference>
<dbReference type="InterPro" id="IPR058210">
    <property type="entry name" value="SACS/Nov_dom"/>
</dbReference>
<evidence type="ECO:0000313" key="2">
    <source>
        <dbReference type="EMBL" id="EKC33393.1"/>
    </source>
</evidence>
<organism evidence="2">
    <name type="scientific">Magallana gigas</name>
    <name type="common">Pacific oyster</name>
    <name type="synonym">Crassostrea gigas</name>
    <dbReference type="NCBI Taxonomy" id="29159"/>
    <lineage>
        <taxon>Eukaryota</taxon>
        <taxon>Metazoa</taxon>
        <taxon>Spiralia</taxon>
        <taxon>Lophotrochozoa</taxon>
        <taxon>Mollusca</taxon>
        <taxon>Bivalvia</taxon>
        <taxon>Autobranchia</taxon>
        <taxon>Pteriomorphia</taxon>
        <taxon>Ostreida</taxon>
        <taxon>Ostreoidea</taxon>
        <taxon>Ostreidae</taxon>
        <taxon>Magallana</taxon>
    </lineage>
</organism>
<dbReference type="NCBIfam" id="NF047352">
    <property type="entry name" value="P_loop_sacsin"/>
    <property type="match status" value="2"/>
</dbReference>
<dbReference type="Gene3D" id="3.30.565.10">
    <property type="entry name" value="Histidine kinase-like ATPase, C-terminal domain"/>
    <property type="match status" value="2"/>
</dbReference>
<dbReference type="SUPFAM" id="SSF81593">
    <property type="entry name" value="Nucleotidyltransferase substrate binding subunit/domain"/>
    <property type="match status" value="1"/>
</dbReference>
<accession>K1QHT5</accession>
<dbReference type="EMBL" id="JH816185">
    <property type="protein sequence ID" value="EKC33393.1"/>
    <property type="molecule type" value="Genomic_DNA"/>
</dbReference>
<evidence type="ECO:0000259" key="1">
    <source>
        <dbReference type="Pfam" id="PF25794"/>
    </source>
</evidence>
<dbReference type="PANTHER" id="PTHR46919">
    <property type="entry name" value="ZINC FINGER, C3HC4 TYPE (RING FINGER) FAMILY PROTEIN"/>
    <property type="match status" value="1"/>
</dbReference>
<protein>
    <submittedName>
        <fullName evidence="2">Sacsin</fullName>
    </submittedName>
</protein>
<dbReference type="InterPro" id="IPR036890">
    <property type="entry name" value="HATPase_C_sf"/>
</dbReference>
<dbReference type="HOGENOM" id="CLU_241545_0_0_1"/>
<dbReference type="Gene3D" id="1.20.120.330">
    <property type="entry name" value="Nucleotidyltransferases domain 2"/>
    <property type="match status" value="1"/>
</dbReference>
<dbReference type="SUPFAM" id="SSF55874">
    <property type="entry name" value="ATPase domain of HSP90 chaperone/DNA topoisomerase II/histidine kinase"/>
    <property type="match status" value="2"/>
</dbReference>